<feature type="DNA-binding region" evidence="8">
    <location>
        <begin position="55"/>
        <end position="78"/>
    </location>
</feature>
<evidence type="ECO:0000256" key="3">
    <source>
        <dbReference type="ARBA" id="ARBA00022490"/>
    </source>
</evidence>
<dbReference type="HAMAP" id="MF_00475">
    <property type="entry name" value="Trp_repressor"/>
    <property type="match status" value="1"/>
</dbReference>
<evidence type="ECO:0000256" key="1">
    <source>
        <dbReference type="ARBA" id="ARBA00004496"/>
    </source>
</evidence>
<evidence type="ECO:0000256" key="6">
    <source>
        <dbReference type="ARBA" id="ARBA00023125"/>
    </source>
</evidence>
<evidence type="ECO:0000256" key="5">
    <source>
        <dbReference type="ARBA" id="ARBA00023015"/>
    </source>
</evidence>
<dbReference type="KEGG" id="fes:HER31_00700"/>
<dbReference type="GO" id="GO:0045892">
    <property type="term" value="P:negative regulation of DNA-templated transcription"/>
    <property type="evidence" value="ECO:0007669"/>
    <property type="project" value="UniProtKB-UniRule"/>
</dbReference>
<dbReference type="EMBL" id="CP051180">
    <property type="protein sequence ID" value="QIZ75552.1"/>
    <property type="molecule type" value="Genomic_DNA"/>
</dbReference>
<accession>A0A6H1UCL5</accession>
<comment type="function">
    <text evidence="8">This protein is an aporepressor. When complexed with L-tryptophan it binds the operator region of the trp operon and prevents the initiation of transcription.</text>
</comment>
<reference evidence="9 10" key="1">
    <citation type="submission" date="2020-04" db="EMBL/GenBank/DDBJ databases">
        <title>Ferrimonas sp. S7 isolated from sea water.</title>
        <authorList>
            <person name="Bae S.S."/>
            <person name="Baek K."/>
        </authorList>
    </citation>
    <scope>NUCLEOTIDE SEQUENCE [LARGE SCALE GENOMIC DNA]</scope>
    <source>
        <strain evidence="9 10">S7</strain>
    </source>
</reference>
<dbReference type="GO" id="GO:0005737">
    <property type="term" value="C:cytoplasm"/>
    <property type="evidence" value="ECO:0007669"/>
    <property type="project" value="UniProtKB-SubCell"/>
</dbReference>
<dbReference type="AlphaFoldDB" id="A0A6H1UCL5"/>
<dbReference type="Gene3D" id="1.10.1270.10">
    <property type="entry name" value="TrpR-like"/>
    <property type="match status" value="1"/>
</dbReference>
<dbReference type="RefSeq" id="WP_168658813.1">
    <property type="nucleotide sequence ID" value="NZ_CP051180.1"/>
</dbReference>
<sequence length="93" mass="10423">MTEQRWQNVLNLLTEQSSIELIDQILSLLLSHDERQSVSGRLAVIKALLHGELSQRQISAQLGVSIATITRASNNLKTMTDAERDTLAQLLQR</sequence>
<keyword evidence="6 8" id="KW-0238">DNA-binding</keyword>
<evidence type="ECO:0000313" key="10">
    <source>
        <dbReference type="Proteomes" id="UP000501602"/>
    </source>
</evidence>
<dbReference type="InterPro" id="IPR000831">
    <property type="entry name" value="Trp_repress"/>
</dbReference>
<evidence type="ECO:0000256" key="8">
    <source>
        <dbReference type="HAMAP-Rule" id="MF_00475"/>
    </source>
</evidence>
<dbReference type="PANTHER" id="PTHR38025">
    <property type="entry name" value="TRP OPERON REPRESSOR"/>
    <property type="match status" value="1"/>
</dbReference>
<dbReference type="Proteomes" id="UP000501602">
    <property type="component" value="Chromosome"/>
</dbReference>
<dbReference type="GO" id="GO:0003700">
    <property type="term" value="F:DNA-binding transcription factor activity"/>
    <property type="evidence" value="ECO:0007669"/>
    <property type="project" value="UniProtKB-UniRule"/>
</dbReference>
<keyword evidence="7 8" id="KW-0804">Transcription</keyword>
<proteinExistence type="inferred from homology"/>
<keyword evidence="4 8" id="KW-0678">Repressor</keyword>
<dbReference type="SUPFAM" id="SSF48295">
    <property type="entry name" value="TrpR-like"/>
    <property type="match status" value="1"/>
</dbReference>
<organism evidence="9 10">
    <name type="scientific">Ferrimonas lipolytica</name>
    <dbReference type="NCBI Taxonomy" id="2724191"/>
    <lineage>
        <taxon>Bacteria</taxon>
        <taxon>Pseudomonadati</taxon>
        <taxon>Pseudomonadota</taxon>
        <taxon>Gammaproteobacteria</taxon>
        <taxon>Alteromonadales</taxon>
        <taxon>Ferrimonadaceae</taxon>
        <taxon>Ferrimonas</taxon>
    </lineage>
</organism>
<dbReference type="PANTHER" id="PTHR38025:SF1">
    <property type="entry name" value="TRP OPERON REPRESSOR"/>
    <property type="match status" value="1"/>
</dbReference>
<evidence type="ECO:0000313" key="9">
    <source>
        <dbReference type="EMBL" id="QIZ75552.1"/>
    </source>
</evidence>
<evidence type="ECO:0000256" key="2">
    <source>
        <dbReference type="ARBA" id="ARBA00007027"/>
    </source>
</evidence>
<dbReference type="PIRSF" id="PIRSF003196">
    <property type="entry name" value="Trp_repressor"/>
    <property type="match status" value="1"/>
</dbReference>
<name>A0A6H1UCL5_9GAMM</name>
<dbReference type="GO" id="GO:0043565">
    <property type="term" value="F:sequence-specific DNA binding"/>
    <property type="evidence" value="ECO:0007669"/>
    <property type="project" value="UniProtKB-UniRule"/>
</dbReference>
<keyword evidence="3 8" id="KW-0963">Cytoplasm</keyword>
<dbReference type="NCBIfam" id="TIGR01321">
    <property type="entry name" value="TrpR"/>
    <property type="match status" value="1"/>
</dbReference>
<evidence type="ECO:0000256" key="4">
    <source>
        <dbReference type="ARBA" id="ARBA00022491"/>
    </source>
</evidence>
<dbReference type="InterPro" id="IPR038116">
    <property type="entry name" value="TrpR-like_sf"/>
</dbReference>
<dbReference type="Pfam" id="PF01371">
    <property type="entry name" value="Trp_repressor"/>
    <property type="match status" value="1"/>
</dbReference>
<comment type="similarity">
    <text evidence="2 8">Belongs to the TrpR family.</text>
</comment>
<evidence type="ECO:0000256" key="7">
    <source>
        <dbReference type="ARBA" id="ARBA00023163"/>
    </source>
</evidence>
<comment type="subunit">
    <text evidence="8">Homodimer.</text>
</comment>
<dbReference type="InterPro" id="IPR010921">
    <property type="entry name" value="Trp_repressor/repl_initiator"/>
</dbReference>
<keyword evidence="5 8" id="KW-0805">Transcription regulation</keyword>
<dbReference type="InterPro" id="IPR013335">
    <property type="entry name" value="Trp_repress_bac"/>
</dbReference>
<protein>
    <recommendedName>
        <fullName evidence="8">Trp operon repressor homolog</fullName>
    </recommendedName>
</protein>
<gene>
    <name evidence="8 9" type="primary">trpR</name>
    <name evidence="9" type="ORF">HER31_00700</name>
</gene>
<comment type="subcellular location">
    <subcellularLocation>
        <location evidence="1 8">Cytoplasm</location>
    </subcellularLocation>
</comment>
<keyword evidence="10" id="KW-1185">Reference proteome</keyword>